<dbReference type="AlphaFoldDB" id="A0AA37N036"/>
<keyword evidence="1" id="KW-0472">Membrane</keyword>
<gene>
    <name evidence="2" type="ORF">JCM17207_22520</name>
</gene>
<keyword evidence="1" id="KW-1133">Transmembrane helix</keyword>
<keyword evidence="3" id="KW-1185">Reference proteome</keyword>
<feature type="transmembrane region" description="Helical" evidence="1">
    <location>
        <begin position="13"/>
        <end position="32"/>
    </location>
</feature>
<evidence type="ECO:0000313" key="3">
    <source>
        <dbReference type="Proteomes" id="UP001055185"/>
    </source>
</evidence>
<evidence type="ECO:0000256" key="1">
    <source>
        <dbReference type="SAM" id="Phobius"/>
    </source>
</evidence>
<dbReference type="EMBL" id="BQKV01000098">
    <property type="protein sequence ID" value="GJN65627.1"/>
    <property type="molecule type" value="Genomic_DNA"/>
</dbReference>
<reference evidence="2" key="1">
    <citation type="journal article" date="2022" name="Int. J. Syst. Evol. Microbiol.">
        <title>Genome-based, phenotypic and chemotaxonomic classification of Faecalibacterium strains: proposal of three novel species Faecalibacterium duncaniae sp. nov., Faecalibacterium hattorii sp. nov. and Faecalibacterium gallinarum sp. nov. .</title>
        <authorList>
            <person name="Sakamoto M."/>
            <person name="Sakurai N."/>
            <person name="Tanno H."/>
            <person name="Iino T."/>
            <person name="Ohkuma M."/>
            <person name="Endo A."/>
        </authorList>
    </citation>
    <scope>NUCLEOTIDE SEQUENCE</scope>
    <source>
        <strain evidence="2">JCM 17207</strain>
    </source>
</reference>
<accession>A0AA37N036</accession>
<name>A0AA37N036_9FIRM</name>
<protein>
    <submittedName>
        <fullName evidence="2">Uncharacterized protein</fullName>
    </submittedName>
</protein>
<keyword evidence="1" id="KW-0812">Transmembrane</keyword>
<comment type="caution">
    <text evidence="2">The sequence shown here is derived from an EMBL/GenBank/DDBJ whole genome shotgun (WGS) entry which is preliminary data.</text>
</comment>
<sequence>MTKFQSLNQYQKIVLLILAAMTALFSILYFIAFSRKGFAYKDTILIPSQEEGSTVYSGKIEGQLARFTVSPDKTILFQYGDKTYGPYTAREDASAIPKGNDHAESMTGIEILRGDEIMFRGAMLDLGNLRVLYNEDGSPETLSIFATMSDGRVVNQYGHTVDPMEPTVSDLLNLMAGPELTHKGEGAGWFGGVFFCVVTAISILFADELFRWQLMFRVQNVENVEPSEWEITGRYISWTVLPVAAIVIFVIGLK</sequence>
<evidence type="ECO:0000313" key="2">
    <source>
        <dbReference type="EMBL" id="GJN65627.1"/>
    </source>
</evidence>
<dbReference type="Proteomes" id="UP001055185">
    <property type="component" value="Unassembled WGS sequence"/>
</dbReference>
<dbReference type="RefSeq" id="WP_238317836.1">
    <property type="nucleotide sequence ID" value="NZ_BQKV01000098.1"/>
</dbReference>
<feature type="transmembrane region" description="Helical" evidence="1">
    <location>
        <begin position="187"/>
        <end position="206"/>
    </location>
</feature>
<organism evidence="2 3">
    <name type="scientific">Faecalibacterium gallinarum</name>
    <dbReference type="NCBI Taxonomy" id="2903556"/>
    <lineage>
        <taxon>Bacteria</taxon>
        <taxon>Bacillati</taxon>
        <taxon>Bacillota</taxon>
        <taxon>Clostridia</taxon>
        <taxon>Eubacteriales</taxon>
        <taxon>Oscillospiraceae</taxon>
        <taxon>Faecalibacterium</taxon>
    </lineage>
</organism>
<feature type="transmembrane region" description="Helical" evidence="1">
    <location>
        <begin position="235"/>
        <end position="253"/>
    </location>
</feature>
<proteinExistence type="predicted"/>